<organism evidence="1 2">
    <name type="scientific">Plasmodium vivax</name>
    <name type="common">malaria parasite P. vivax</name>
    <dbReference type="NCBI Taxonomy" id="5855"/>
    <lineage>
        <taxon>Eukaryota</taxon>
        <taxon>Sar</taxon>
        <taxon>Alveolata</taxon>
        <taxon>Apicomplexa</taxon>
        <taxon>Aconoidasida</taxon>
        <taxon>Haemosporida</taxon>
        <taxon>Plasmodiidae</taxon>
        <taxon>Plasmodium</taxon>
        <taxon>Plasmodium (Plasmodium)</taxon>
    </lineage>
</organism>
<name>A0A8S4HJY1_PLAVI</name>
<dbReference type="AlphaFoldDB" id="A0A8S4HJY1"/>
<evidence type="ECO:0000313" key="2">
    <source>
        <dbReference type="Proteomes" id="UP000779233"/>
    </source>
</evidence>
<reference evidence="1" key="1">
    <citation type="submission" date="2021-09" db="EMBL/GenBank/DDBJ databases">
        <authorList>
            <consortium name="Pathogen Informatics"/>
        </authorList>
    </citation>
    <scope>NUCLEOTIDE SEQUENCE</scope>
    <source>
        <strain evidence="1">PvW1</strain>
    </source>
</reference>
<proteinExistence type="predicted"/>
<evidence type="ECO:0000313" key="1">
    <source>
        <dbReference type="EMBL" id="CAG9485331.1"/>
    </source>
</evidence>
<comment type="caution">
    <text evidence="1">The sequence shown here is derived from an EMBL/GenBank/DDBJ whole genome shotgun (WGS) entry which is preliminary data.</text>
</comment>
<dbReference type="InterPro" id="IPR008780">
    <property type="entry name" value="Plasmodium_Vir"/>
</dbReference>
<protein>
    <submittedName>
        <fullName evidence="1">(malaria parasite P. vivax) hypothetical protein</fullName>
    </submittedName>
</protein>
<dbReference type="EMBL" id="CAJZCX010000017">
    <property type="protein sequence ID" value="CAG9485331.1"/>
    <property type="molecule type" value="Genomic_DNA"/>
</dbReference>
<dbReference type="Pfam" id="PF05795">
    <property type="entry name" value="Plasmodium_Vir"/>
    <property type="match status" value="2"/>
</dbReference>
<dbReference type="Proteomes" id="UP000779233">
    <property type="component" value="Unassembled WGS sequence"/>
</dbReference>
<dbReference type="VEuPathDB" id="PlasmoDB:PVPAM_140005800"/>
<sequence>MGDSIYLKGLDWDLKILSNGLPSENFYNTLSHNTIGLNNYENKCNSIFSKKSSFYNKRLCTILLRYLETSSKRSQAHNSAYDNCILFNYWIYGELARKYAYKYYAKVIPAFGEYNRIWNELIEDESNVAYHDKCKPDFDIAKQDDWEKRKELYDYCVNTKTLIETANNYENTCKDIYAYIKGKTHLYERFKTQCIPEDKNKCPKFYSKCIDYHPDKVLHQLTCHKDMKEEEASLPAAAGDLPEKALQDLSSSPTFSLESSQLKGDGTHPATKTGDILLRVVATSLTSGALYRFTPLGRIIRNGLGWNNNNMRNMHGSEYGLFDYAPESFNPYTGGGEEHYIGYQPA</sequence>
<accession>A0A8S4HJY1</accession>
<gene>
    <name evidence="1" type="ORF">PVW1_000009200</name>
</gene>